<keyword evidence="3" id="KW-1185">Reference proteome</keyword>
<evidence type="ECO:0000256" key="1">
    <source>
        <dbReference type="SAM" id="Phobius"/>
    </source>
</evidence>
<accession>A0A2T9XWP1</accession>
<keyword evidence="1" id="KW-0812">Transmembrane</keyword>
<comment type="caution">
    <text evidence="2">The sequence shown here is derived from an EMBL/GenBank/DDBJ whole genome shotgun (WGS) entry which is preliminary data.</text>
</comment>
<keyword evidence="1" id="KW-1133">Transmembrane helix</keyword>
<reference evidence="2 3" key="1">
    <citation type="journal article" date="2018" name="MBio">
        <title>Comparative Genomics Reveals the Core Gene Toolbox for the Fungus-Insect Symbiosis.</title>
        <authorList>
            <person name="Wang Y."/>
            <person name="Stata M."/>
            <person name="Wang W."/>
            <person name="Stajich J.E."/>
            <person name="White M.M."/>
            <person name="Moncalvo J.M."/>
        </authorList>
    </citation>
    <scope>NUCLEOTIDE SEQUENCE [LARGE SCALE GENOMIC DNA]</scope>
    <source>
        <strain evidence="2 3">SC-DP-2</strain>
    </source>
</reference>
<dbReference type="Proteomes" id="UP000245609">
    <property type="component" value="Unassembled WGS sequence"/>
</dbReference>
<name>A0A2T9XWP1_9FUNG</name>
<feature type="transmembrane region" description="Helical" evidence="1">
    <location>
        <begin position="6"/>
        <end position="25"/>
    </location>
</feature>
<protein>
    <submittedName>
        <fullName evidence="2">Uncharacterized protein</fullName>
    </submittedName>
</protein>
<dbReference type="EMBL" id="MBFS01003920">
    <property type="protein sequence ID" value="PVU84506.1"/>
    <property type="molecule type" value="Genomic_DNA"/>
</dbReference>
<evidence type="ECO:0000313" key="3">
    <source>
        <dbReference type="Proteomes" id="UP000245609"/>
    </source>
</evidence>
<gene>
    <name evidence="2" type="ORF">BB560_007329</name>
</gene>
<feature type="non-terminal residue" evidence="2">
    <location>
        <position position="1"/>
    </location>
</feature>
<dbReference type="AlphaFoldDB" id="A0A2T9XWP1"/>
<proteinExistence type="predicted"/>
<organism evidence="2 3">
    <name type="scientific">Smittium megazygosporum</name>
    <dbReference type="NCBI Taxonomy" id="133381"/>
    <lineage>
        <taxon>Eukaryota</taxon>
        <taxon>Fungi</taxon>
        <taxon>Fungi incertae sedis</taxon>
        <taxon>Zoopagomycota</taxon>
        <taxon>Kickxellomycotina</taxon>
        <taxon>Harpellomycetes</taxon>
        <taxon>Harpellales</taxon>
        <taxon>Legeriomycetaceae</taxon>
        <taxon>Smittium</taxon>
    </lineage>
</organism>
<evidence type="ECO:0000313" key="2">
    <source>
        <dbReference type="EMBL" id="PVU84506.1"/>
    </source>
</evidence>
<keyword evidence="1" id="KW-0472">Membrane</keyword>
<sequence length="81" mass="9228">QSSFIIYISIVLISVLIPVPARYSLNLLSQPPFSFNLYTHHSLSSAKLIKMISKISNVFHCIADRDYPVIERPKSTDVDYD</sequence>